<accession>A0A9P6QVJ9</accession>
<dbReference type="AlphaFoldDB" id="A0A9P6QVJ9"/>
<proteinExistence type="predicted"/>
<dbReference type="SUPFAM" id="SSF81383">
    <property type="entry name" value="F-box domain"/>
    <property type="match status" value="1"/>
</dbReference>
<dbReference type="Proteomes" id="UP000823405">
    <property type="component" value="Unassembled WGS sequence"/>
</dbReference>
<evidence type="ECO:0008006" key="3">
    <source>
        <dbReference type="Google" id="ProtNLM"/>
    </source>
</evidence>
<comment type="caution">
    <text evidence="1">The sequence shown here is derived from an EMBL/GenBank/DDBJ whole genome shotgun (WGS) entry which is preliminary data.</text>
</comment>
<protein>
    <recommendedName>
        <fullName evidence="3">F-box domain-containing protein</fullName>
    </recommendedName>
</protein>
<dbReference type="InterPro" id="IPR036047">
    <property type="entry name" value="F-box-like_dom_sf"/>
</dbReference>
<reference evidence="1" key="1">
    <citation type="journal article" date="2020" name="Fungal Divers.">
        <title>Resolving the Mortierellaceae phylogeny through synthesis of multi-gene phylogenetics and phylogenomics.</title>
        <authorList>
            <person name="Vandepol N."/>
            <person name="Liber J."/>
            <person name="Desiro A."/>
            <person name="Na H."/>
            <person name="Kennedy M."/>
            <person name="Barry K."/>
            <person name="Grigoriev I.V."/>
            <person name="Miller A.N."/>
            <person name="O'Donnell K."/>
            <person name="Stajich J.E."/>
            <person name="Bonito G."/>
        </authorList>
    </citation>
    <scope>NUCLEOTIDE SEQUENCE</scope>
    <source>
        <strain evidence="1">NVP60</strain>
    </source>
</reference>
<dbReference type="EMBL" id="JAAAIN010002171">
    <property type="protein sequence ID" value="KAG0296142.1"/>
    <property type="molecule type" value="Genomic_DNA"/>
</dbReference>
<dbReference type="PANTHER" id="PTHR38926">
    <property type="entry name" value="F-BOX DOMAIN CONTAINING PROTEIN, EXPRESSED"/>
    <property type="match status" value="1"/>
</dbReference>
<dbReference type="OrthoDB" id="2437965at2759"/>
<gene>
    <name evidence="1" type="ORF">BGZ97_004623</name>
</gene>
<sequence length="474" mass="53504">MQHIQENPPSNLLELARIRTRIATFLDRSDALSCMLVSRDWLLDFAPSVWHTIDFSKDANTFATVAPEVLDKYGDLISQVLHITTEAQLEFLQSTSVDSIRVLQAQVAISCVYHQLLSDVIRRNRGTLRSIAIHTRPPNPDTLAEQWKHDHYFLNAVDAISSFHPLSKGEAVAGQGRALLTLDLSHISISRESFSSLLQRCPSLDELKLNHALLYQHKPFLRLFTGSKLRSLVASFGQVWDTDPNDKFAPCLLEHFPLLEEWSVTSMERSDDTTSTLMSQDITRFCPNLKIVRFDQGDPNTATDLLSSTFHGLESCTLSTQVLAASTVLGLVSHQDSLASVSVTNAATTVDDTDASKDMTMKEWLYMIPRMCRGLHTLDLRPFVCDMNQVDSRKWVCEGIQELRVRIKDLEEPDDIERCLQQVHASRWAASPVLVQSMDSDVILTRVGQLLLHFKQLRTVWLGTKDYYLPPSTV</sequence>
<name>A0A9P6QVJ9_9FUNG</name>
<keyword evidence="2" id="KW-1185">Reference proteome</keyword>
<dbReference type="InterPro" id="IPR032675">
    <property type="entry name" value="LRR_dom_sf"/>
</dbReference>
<organism evidence="1 2">
    <name type="scientific">Linnemannia gamsii</name>
    <dbReference type="NCBI Taxonomy" id="64522"/>
    <lineage>
        <taxon>Eukaryota</taxon>
        <taxon>Fungi</taxon>
        <taxon>Fungi incertae sedis</taxon>
        <taxon>Mucoromycota</taxon>
        <taxon>Mortierellomycotina</taxon>
        <taxon>Mortierellomycetes</taxon>
        <taxon>Mortierellales</taxon>
        <taxon>Mortierellaceae</taxon>
        <taxon>Linnemannia</taxon>
    </lineage>
</organism>
<evidence type="ECO:0000313" key="2">
    <source>
        <dbReference type="Proteomes" id="UP000823405"/>
    </source>
</evidence>
<dbReference type="Gene3D" id="3.80.10.10">
    <property type="entry name" value="Ribonuclease Inhibitor"/>
    <property type="match status" value="1"/>
</dbReference>
<dbReference type="PANTHER" id="PTHR38926:SF80">
    <property type="entry name" value="F-BOX DOMAIN, LEUCINE-RICH REPEAT DOMAIN SUPERFAMILY"/>
    <property type="match status" value="1"/>
</dbReference>
<evidence type="ECO:0000313" key="1">
    <source>
        <dbReference type="EMBL" id="KAG0296142.1"/>
    </source>
</evidence>